<evidence type="ECO:0000256" key="2">
    <source>
        <dbReference type="ARBA" id="ARBA00004236"/>
    </source>
</evidence>
<comment type="catalytic activity">
    <reaction evidence="1">
        <text>ATP + protein L-histidine = ADP + protein N-phospho-L-histidine.</text>
        <dbReference type="EC" id="2.7.13.3"/>
    </reaction>
</comment>
<dbReference type="InterPro" id="IPR013655">
    <property type="entry name" value="PAS_fold_3"/>
</dbReference>
<dbReference type="SUPFAM" id="SSF55874">
    <property type="entry name" value="ATPase domain of HSP90 chaperone/DNA topoisomerase II/histidine kinase"/>
    <property type="match status" value="1"/>
</dbReference>
<reference evidence="12" key="1">
    <citation type="submission" date="2016-10" db="EMBL/GenBank/DDBJ databases">
        <authorList>
            <person name="Varghese N."/>
            <person name="Submissions S."/>
        </authorList>
    </citation>
    <scope>NUCLEOTIDE SEQUENCE [LARGE SCALE GENOMIC DNA]</scope>
    <source>
        <strain evidence="12">DSM 45245</strain>
    </source>
</reference>
<dbReference type="CDD" id="cd00130">
    <property type="entry name" value="PAS"/>
    <property type="match status" value="2"/>
</dbReference>
<keyword evidence="4" id="KW-0597">Phosphoprotein</keyword>
<dbReference type="Proteomes" id="UP000242415">
    <property type="component" value="Unassembled WGS sequence"/>
</dbReference>
<dbReference type="InterPro" id="IPR003661">
    <property type="entry name" value="HisK_dim/P_dom"/>
</dbReference>
<keyword evidence="5" id="KW-0808">Transferase</keyword>
<dbReference type="AlphaFoldDB" id="A0A1H3JPS0"/>
<dbReference type="Pfam" id="PF08447">
    <property type="entry name" value="PAS_3"/>
    <property type="match status" value="1"/>
</dbReference>
<feature type="domain" description="PAC" evidence="10">
    <location>
        <begin position="334"/>
        <end position="386"/>
    </location>
</feature>
<gene>
    <name evidence="11" type="ORF">SAMN05444365_102208</name>
</gene>
<dbReference type="InterPro" id="IPR003594">
    <property type="entry name" value="HATPase_dom"/>
</dbReference>
<dbReference type="InterPro" id="IPR035965">
    <property type="entry name" value="PAS-like_dom_sf"/>
</dbReference>
<dbReference type="InterPro" id="IPR000700">
    <property type="entry name" value="PAS-assoc_C"/>
</dbReference>
<dbReference type="FunFam" id="3.30.450.20:FF:000099">
    <property type="entry name" value="Sensory box sensor histidine kinase"/>
    <property type="match status" value="1"/>
</dbReference>
<protein>
    <recommendedName>
        <fullName evidence="3">histidine kinase</fullName>
        <ecNumber evidence="3">2.7.13.3</ecNumber>
    </recommendedName>
</protein>
<dbReference type="EMBL" id="FNPH01000002">
    <property type="protein sequence ID" value="SDY41980.1"/>
    <property type="molecule type" value="Genomic_DNA"/>
</dbReference>
<dbReference type="SUPFAM" id="SSF55785">
    <property type="entry name" value="PYP-like sensor domain (PAS domain)"/>
    <property type="match status" value="3"/>
</dbReference>
<accession>A0A1H3JPS0</accession>
<evidence type="ECO:0000256" key="3">
    <source>
        <dbReference type="ARBA" id="ARBA00012438"/>
    </source>
</evidence>
<dbReference type="PROSITE" id="PS50112">
    <property type="entry name" value="PAS"/>
    <property type="match status" value="2"/>
</dbReference>
<keyword evidence="6" id="KW-0418">Kinase</keyword>
<dbReference type="PANTHER" id="PTHR43304:SF1">
    <property type="entry name" value="PAC DOMAIN-CONTAINING PROTEIN"/>
    <property type="match status" value="1"/>
</dbReference>
<evidence type="ECO:0000259" key="8">
    <source>
        <dbReference type="PROSITE" id="PS50109"/>
    </source>
</evidence>
<comment type="subcellular location">
    <subcellularLocation>
        <location evidence="2">Cell membrane</location>
    </subcellularLocation>
</comment>
<dbReference type="SMART" id="SM00086">
    <property type="entry name" value="PAC"/>
    <property type="match status" value="2"/>
</dbReference>
<dbReference type="Pfam" id="PF02518">
    <property type="entry name" value="HATPase_c"/>
    <property type="match status" value="1"/>
</dbReference>
<dbReference type="PROSITE" id="PS50113">
    <property type="entry name" value="PAC"/>
    <property type="match status" value="2"/>
</dbReference>
<evidence type="ECO:0000256" key="6">
    <source>
        <dbReference type="ARBA" id="ARBA00022777"/>
    </source>
</evidence>
<dbReference type="Pfam" id="PF08448">
    <property type="entry name" value="PAS_4"/>
    <property type="match status" value="1"/>
</dbReference>
<dbReference type="NCBIfam" id="TIGR00229">
    <property type="entry name" value="sensory_box"/>
    <property type="match status" value="3"/>
</dbReference>
<evidence type="ECO:0000313" key="12">
    <source>
        <dbReference type="Proteomes" id="UP000242415"/>
    </source>
</evidence>
<evidence type="ECO:0000313" key="11">
    <source>
        <dbReference type="EMBL" id="SDY41980.1"/>
    </source>
</evidence>
<dbReference type="STRING" id="405436.SAMN05444365_102208"/>
<dbReference type="PANTHER" id="PTHR43304">
    <property type="entry name" value="PHYTOCHROME-LIKE PROTEIN CPH1"/>
    <property type="match status" value="1"/>
</dbReference>
<dbReference type="SMART" id="SM00091">
    <property type="entry name" value="PAS"/>
    <property type="match status" value="3"/>
</dbReference>
<dbReference type="InterPro" id="IPR005467">
    <property type="entry name" value="His_kinase_dom"/>
</dbReference>
<evidence type="ECO:0000256" key="1">
    <source>
        <dbReference type="ARBA" id="ARBA00000085"/>
    </source>
</evidence>
<evidence type="ECO:0000259" key="10">
    <source>
        <dbReference type="PROSITE" id="PS50113"/>
    </source>
</evidence>
<keyword evidence="12" id="KW-1185">Reference proteome</keyword>
<evidence type="ECO:0000256" key="5">
    <source>
        <dbReference type="ARBA" id="ARBA00022679"/>
    </source>
</evidence>
<dbReference type="InterPro" id="IPR000014">
    <property type="entry name" value="PAS"/>
</dbReference>
<dbReference type="SUPFAM" id="SSF47384">
    <property type="entry name" value="Homodimeric domain of signal transducing histidine kinase"/>
    <property type="match status" value="1"/>
</dbReference>
<evidence type="ECO:0000256" key="7">
    <source>
        <dbReference type="ARBA" id="ARBA00023012"/>
    </source>
</evidence>
<dbReference type="SMART" id="SM00387">
    <property type="entry name" value="HATPase_c"/>
    <property type="match status" value="1"/>
</dbReference>
<dbReference type="EC" id="2.7.13.3" evidence="3"/>
<name>A0A1H3JPS0_9ACTN</name>
<dbReference type="InterPro" id="IPR004358">
    <property type="entry name" value="Sig_transdc_His_kin-like_C"/>
</dbReference>
<dbReference type="InterPro" id="IPR036097">
    <property type="entry name" value="HisK_dim/P_sf"/>
</dbReference>
<dbReference type="GO" id="GO:0000155">
    <property type="term" value="F:phosphorelay sensor kinase activity"/>
    <property type="evidence" value="ECO:0007669"/>
    <property type="project" value="InterPro"/>
</dbReference>
<dbReference type="Gene3D" id="3.30.450.20">
    <property type="entry name" value="PAS domain"/>
    <property type="match status" value="3"/>
</dbReference>
<dbReference type="PROSITE" id="PS50109">
    <property type="entry name" value="HIS_KIN"/>
    <property type="match status" value="1"/>
</dbReference>
<dbReference type="CDD" id="cd00082">
    <property type="entry name" value="HisKA"/>
    <property type="match status" value="1"/>
</dbReference>
<feature type="domain" description="PAC" evidence="10">
    <location>
        <begin position="76"/>
        <end position="128"/>
    </location>
</feature>
<feature type="domain" description="PAS" evidence="9">
    <location>
        <begin position="3"/>
        <end position="73"/>
    </location>
</feature>
<feature type="domain" description="PAS" evidence="9">
    <location>
        <begin position="256"/>
        <end position="308"/>
    </location>
</feature>
<organism evidence="11 12">
    <name type="scientific">Micromonospora pattaloongensis</name>
    <dbReference type="NCBI Taxonomy" id="405436"/>
    <lineage>
        <taxon>Bacteria</taxon>
        <taxon>Bacillati</taxon>
        <taxon>Actinomycetota</taxon>
        <taxon>Actinomycetes</taxon>
        <taxon>Micromonosporales</taxon>
        <taxon>Micromonosporaceae</taxon>
        <taxon>Micromonospora</taxon>
    </lineage>
</organism>
<dbReference type="InterPro" id="IPR052162">
    <property type="entry name" value="Sensor_kinase/Photoreceptor"/>
</dbReference>
<dbReference type="Pfam" id="PF13426">
    <property type="entry name" value="PAS_9"/>
    <property type="match status" value="1"/>
</dbReference>
<feature type="domain" description="Histidine kinase" evidence="8">
    <location>
        <begin position="402"/>
        <end position="652"/>
    </location>
</feature>
<sequence length="658" mass="72936">MLPESDLRVLADSLPHIMWASRPDGFTEYVNRWVVEYTGFPAEANCGWGWLSLIHPDDADHARAAWEEASRTETFFESEYRIRRADGEFRWHAWRSLPIRGGDGQIVRWIGTATDIDERRALEESLHRSERKTAETLTLLESIQSAAPVGLGFVDRDFRYVRANDSLGAMAGCTADQMVGRTMAEVVPALWSGLEPIYRGVLATGEAALGRETLGPTAAEPDRIRHWLASCYPVRVEGEIVGVGIVVVDLTERKDAEAFRSVVMEKMAEGLYAQDDHGRLTSMNRAASQMLGWTEAELLGRRMHDVVHFQAVDGTLIPASECPMIKARGDGLPIRVEDQVFTRKDGSTFPVSYSSAPLHTGSGTGGVVVVFRDMTEARERQRREVETRHDQQLESLGRLSAGIAHEINTPIQFVGDNTRFLAEACQEMLDLLRVYRDCLNVANGEVDWDDRIARAAEAERAADIEYLTEEVPSAINQNLEGVERVASLVRAMKSFSYKDSRDRSYADVNEALTTTVTVARNEVKYVADVVLDLGELPEVLCHAGDLNQVFLNLLVNAADAMQDRPERGEIRISTRVEGPMVVVSIADNGSGIPEHLQKRIFEPFFTTKEVGKGTGQGLALARTVVDKHGGGIQVHSTPGEGTEFVLRLPIDGKRPEPK</sequence>
<dbReference type="Gene3D" id="3.30.565.10">
    <property type="entry name" value="Histidine kinase-like ATPase, C-terminal domain"/>
    <property type="match status" value="1"/>
</dbReference>
<dbReference type="PRINTS" id="PR00344">
    <property type="entry name" value="BCTRLSENSOR"/>
</dbReference>
<proteinExistence type="predicted"/>
<evidence type="ECO:0000259" key="9">
    <source>
        <dbReference type="PROSITE" id="PS50112"/>
    </source>
</evidence>
<evidence type="ECO:0000256" key="4">
    <source>
        <dbReference type="ARBA" id="ARBA00022553"/>
    </source>
</evidence>
<dbReference type="Gene3D" id="1.10.287.130">
    <property type="match status" value="1"/>
</dbReference>
<dbReference type="InterPro" id="IPR013656">
    <property type="entry name" value="PAS_4"/>
</dbReference>
<dbReference type="InterPro" id="IPR001610">
    <property type="entry name" value="PAC"/>
</dbReference>
<dbReference type="GO" id="GO:0005886">
    <property type="term" value="C:plasma membrane"/>
    <property type="evidence" value="ECO:0007669"/>
    <property type="project" value="UniProtKB-SubCell"/>
</dbReference>
<keyword evidence="7" id="KW-0902">Two-component regulatory system</keyword>
<dbReference type="InterPro" id="IPR036890">
    <property type="entry name" value="HATPase_C_sf"/>
</dbReference>